<keyword evidence="3" id="KW-0472">Membrane</keyword>
<name>A0A0Q9YZZ3_9GAMM</name>
<keyword evidence="3" id="KW-0830">Ubiquinone</keyword>
<dbReference type="GO" id="GO:0005886">
    <property type="term" value="C:plasma membrane"/>
    <property type="evidence" value="ECO:0007669"/>
    <property type="project" value="UniProtKB-SubCell"/>
</dbReference>
<evidence type="ECO:0000313" key="9">
    <source>
        <dbReference type="Proteomes" id="UP000051497"/>
    </source>
</evidence>
<dbReference type="NCBIfam" id="NF004730">
    <property type="entry name" value="PRK06074.1-1"/>
    <property type="match status" value="1"/>
</dbReference>
<dbReference type="PANTHER" id="PTHR10884:SF14">
    <property type="entry name" value="NADH DEHYDROGENASE [UBIQUINONE] IRON-SULFUR PROTEIN 3, MITOCHONDRIAL"/>
    <property type="match status" value="1"/>
</dbReference>
<keyword evidence="3" id="KW-1003">Cell membrane</keyword>
<dbReference type="NCBIfam" id="TIGR01961">
    <property type="entry name" value="NuoC_fam"/>
    <property type="match status" value="1"/>
</dbReference>
<evidence type="ECO:0000256" key="5">
    <source>
        <dbReference type="RuleBase" id="RU003582"/>
    </source>
</evidence>
<comment type="subunit">
    <text evidence="3">NDH-1 is composed of 14 different subunits. Subunits NuoB, C, D, E, F, and G constitute the peripheral sector of the complex.</text>
</comment>
<dbReference type="OrthoDB" id="9803286at2"/>
<dbReference type="SUPFAM" id="SSF143243">
    <property type="entry name" value="Nqo5-like"/>
    <property type="match status" value="1"/>
</dbReference>
<keyword evidence="2 3" id="KW-0813">Transport</keyword>
<evidence type="ECO:0000256" key="4">
    <source>
        <dbReference type="RuleBase" id="RU003456"/>
    </source>
</evidence>
<reference evidence="8" key="3">
    <citation type="submission" date="2021-06" db="EMBL/GenBank/DDBJ databases">
        <title>Genomic Description and Analysis of Intracellular Bacteria, Candidatus Berkiella cookevillensis and Candidatus Berkiella aquae.</title>
        <authorList>
            <person name="Kidane D.T."/>
            <person name="Mehari Y.T."/>
            <person name="Rice F.C."/>
            <person name="Arivett B.A."/>
            <person name="Farone A.L."/>
            <person name="Berk S.G."/>
            <person name="Farone M.B."/>
        </authorList>
    </citation>
    <scope>NUCLEOTIDE SEQUENCE</scope>
    <source>
        <strain evidence="8">HT99</strain>
    </source>
</reference>
<accession>A0A0Q9YZZ3</accession>
<dbReference type="GO" id="GO:0008137">
    <property type="term" value="F:NADH dehydrogenase (ubiquinone) activity"/>
    <property type="evidence" value="ECO:0007669"/>
    <property type="project" value="InterPro"/>
</dbReference>
<keyword evidence="9" id="KW-1185">Reference proteome</keyword>
<reference evidence="8" key="2">
    <citation type="journal article" date="2016" name="Genome Announc.">
        <title>Draft Genome Sequences of Two Novel Amoeba-Resistant Intranuclear Bacteria, 'Candidatus Berkiella cookevillensis' and 'Candidatus Berkiella aquae'.</title>
        <authorList>
            <person name="Mehari Y.T."/>
            <person name="Arivett B.A."/>
            <person name="Farone A.L."/>
            <person name="Gunderson J.H."/>
            <person name="Farone M.B."/>
        </authorList>
    </citation>
    <scope>NUCLEOTIDE SEQUENCE</scope>
    <source>
        <strain evidence="8">HT99</strain>
    </source>
</reference>
<comment type="caution">
    <text evidence="7">The sequence shown here is derived from an EMBL/GenBank/DDBJ whole genome shotgun (WGS) entry which is preliminary data.</text>
</comment>
<dbReference type="STRING" id="295108.HT99x_01008"/>
<dbReference type="Pfam" id="PF00329">
    <property type="entry name" value="Complex1_30kDa"/>
    <property type="match status" value="1"/>
</dbReference>
<protein>
    <recommendedName>
        <fullName evidence="3">NADH-quinone oxidoreductase subunit C</fullName>
        <ecNumber evidence="3">7.1.1.-</ecNumber>
    </recommendedName>
    <alternativeName>
        <fullName evidence="3">NADH dehydrogenase I subunit C</fullName>
    </alternativeName>
    <alternativeName>
        <fullName evidence="3">NDH-1 subunit C</fullName>
    </alternativeName>
</protein>
<dbReference type="AlphaFoldDB" id="A0A0Q9YZZ3"/>
<dbReference type="PANTHER" id="PTHR10884">
    <property type="entry name" value="NADH DEHYDROGENASE UBIQUINONE IRON-SULFUR PROTEIN 3"/>
    <property type="match status" value="1"/>
</dbReference>
<sequence>MSNLSHLAETLPGVLGSLLESITLDRGELTIEVKPADILKVCEILRTHAECRFEMLMDLCGVDYLYYGVSEWETTSATAKGFERAVRPISQSVPNSQWKKPRFAVVYHLLSIALNHRLRVKAFVPDDKPLIDSVVGIWAGANWYEREAFDLYGILFNRHPDLRRLLTDYGFIGHPFRKDFPLSGNVEVRYDAKEQRVIYEPVDIVPRTLVPKVIRKSFDESEDPQGGAHV</sequence>
<dbReference type="PATRIC" id="fig|1590043.3.peg.1017"/>
<feature type="domain" description="NADH:ubiquinone oxidoreductase 30kDa subunit" evidence="6">
    <location>
        <begin position="31"/>
        <end position="185"/>
    </location>
</feature>
<keyword evidence="7" id="KW-0560">Oxidoreductase</keyword>
<dbReference type="EMBL" id="LKAJ01000003">
    <property type="protein sequence ID" value="KRG21816.1"/>
    <property type="molecule type" value="Genomic_DNA"/>
</dbReference>
<comment type="similarity">
    <text evidence="1 3 4">Belongs to the complex I 30 kDa subunit family.</text>
</comment>
<dbReference type="RefSeq" id="WP_075065640.1">
    <property type="nucleotide sequence ID" value="NZ_LKAJ02000001.1"/>
</dbReference>
<evidence type="ECO:0000313" key="8">
    <source>
        <dbReference type="EMBL" id="MCS5710493.1"/>
    </source>
</evidence>
<dbReference type="HAMAP" id="MF_01357">
    <property type="entry name" value="NDH1_NuoC"/>
    <property type="match status" value="1"/>
</dbReference>
<organism evidence="7">
    <name type="scientific">Candidatus Berkiella aquae</name>
    <dbReference type="NCBI Taxonomy" id="295108"/>
    <lineage>
        <taxon>Bacteria</taxon>
        <taxon>Pseudomonadati</taxon>
        <taxon>Pseudomonadota</taxon>
        <taxon>Gammaproteobacteria</taxon>
        <taxon>Candidatus Berkiellales</taxon>
        <taxon>Candidatus Berkiellaceae</taxon>
        <taxon>Candidatus Berkiella</taxon>
    </lineage>
</organism>
<evidence type="ECO:0000256" key="2">
    <source>
        <dbReference type="ARBA" id="ARBA00022448"/>
    </source>
</evidence>
<dbReference type="GO" id="GO:0050136">
    <property type="term" value="F:NADH dehydrogenase (quinone) (non-electrogenic) activity"/>
    <property type="evidence" value="ECO:0007669"/>
    <property type="project" value="UniProtKB-UniRule"/>
</dbReference>
<dbReference type="InterPro" id="IPR037232">
    <property type="entry name" value="NADH_quin_OxRdtase_su_C/D-like"/>
</dbReference>
<dbReference type="Gene3D" id="3.30.460.80">
    <property type="entry name" value="NADH:ubiquinone oxidoreductase, 30kDa subunit"/>
    <property type="match status" value="1"/>
</dbReference>
<dbReference type="InterPro" id="IPR020396">
    <property type="entry name" value="NADH_UbQ_OxRdtase_CS"/>
</dbReference>
<dbReference type="InterPro" id="IPR001268">
    <property type="entry name" value="NADH_UbQ_OxRdtase_30kDa_su"/>
</dbReference>
<dbReference type="GO" id="GO:0048038">
    <property type="term" value="F:quinone binding"/>
    <property type="evidence" value="ECO:0007669"/>
    <property type="project" value="UniProtKB-KW"/>
</dbReference>
<evidence type="ECO:0000256" key="1">
    <source>
        <dbReference type="ARBA" id="ARBA00007569"/>
    </source>
</evidence>
<proteinExistence type="inferred from homology"/>
<keyword evidence="3 4" id="KW-0520">NAD</keyword>
<dbReference type="InterPro" id="IPR010218">
    <property type="entry name" value="NADH_DH_suC"/>
</dbReference>
<evidence type="ECO:0000313" key="7">
    <source>
        <dbReference type="EMBL" id="KRG21816.1"/>
    </source>
</evidence>
<dbReference type="EMBL" id="LKAJ02000001">
    <property type="protein sequence ID" value="MCS5710493.1"/>
    <property type="molecule type" value="Genomic_DNA"/>
</dbReference>
<keyword evidence="3 4" id="KW-1278">Translocase</keyword>
<comment type="subcellular location">
    <subcellularLocation>
        <location evidence="3">Cell membrane</location>
        <topology evidence="3">Peripheral membrane protein</topology>
        <orientation evidence="3">Cytoplasmic side</orientation>
    </subcellularLocation>
</comment>
<reference evidence="7" key="1">
    <citation type="submission" date="2015-09" db="EMBL/GenBank/DDBJ databases">
        <title>Draft Genome Sequences of Two Novel Amoeba-resistant Intranuclear Bacteria, Candidatus Berkiella cookevillensis and Candidatus Berkiella aquae.</title>
        <authorList>
            <person name="Mehari Y.T."/>
            <person name="Arivett B.A."/>
            <person name="Farone A.L."/>
            <person name="Gunderson J.H."/>
            <person name="Farone M.B."/>
        </authorList>
    </citation>
    <scope>NUCLEOTIDE SEQUENCE [LARGE SCALE GENOMIC DNA]</scope>
    <source>
        <strain evidence="7">HT99</strain>
    </source>
</reference>
<dbReference type="PROSITE" id="PS00542">
    <property type="entry name" value="COMPLEX1_30K"/>
    <property type="match status" value="1"/>
</dbReference>
<dbReference type="Proteomes" id="UP000051497">
    <property type="component" value="Unassembled WGS sequence"/>
</dbReference>
<keyword evidence="3 5" id="KW-0874">Quinone</keyword>
<comment type="function">
    <text evidence="3">NDH-1 shuttles electrons from NADH, via FMN and iron-sulfur (Fe-S) centers, to quinones in the respiratory chain. The immediate electron acceptor for the enzyme in this species is believed to be ubiquinone. Couples the redox reaction to proton translocation (for every two electrons transferred, four hydrogen ions are translocated across the cytoplasmic membrane), and thus conserves the redox energy in a proton gradient.</text>
</comment>
<comment type="catalytic activity">
    <reaction evidence="3 5">
        <text>a quinone + NADH + 5 H(+)(in) = a quinol + NAD(+) + 4 H(+)(out)</text>
        <dbReference type="Rhea" id="RHEA:57888"/>
        <dbReference type="ChEBI" id="CHEBI:15378"/>
        <dbReference type="ChEBI" id="CHEBI:24646"/>
        <dbReference type="ChEBI" id="CHEBI:57540"/>
        <dbReference type="ChEBI" id="CHEBI:57945"/>
        <dbReference type="ChEBI" id="CHEBI:132124"/>
    </reaction>
</comment>
<evidence type="ECO:0000256" key="3">
    <source>
        <dbReference type="HAMAP-Rule" id="MF_01357"/>
    </source>
</evidence>
<evidence type="ECO:0000259" key="6">
    <source>
        <dbReference type="Pfam" id="PF00329"/>
    </source>
</evidence>
<dbReference type="EC" id="7.1.1.-" evidence="3"/>
<gene>
    <name evidence="7" type="primary">nuoC1</name>
    <name evidence="3" type="synonym">nuoC</name>
    <name evidence="8" type="ORF">HT99x_003555</name>
    <name evidence="7" type="ORF">HT99x_01008</name>
</gene>